<comment type="caution">
    <text evidence="2">The sequence shown here is derived from an EMBL/GenBank/DDBJ whole genome shotgun (WGS) entry which is preliminary data.</text>
</comment>
<feature type="transmembrane region" description="Helical" evidence="1">
    <location>
        <begin position="109"/>
        <end position="127"/>
    </location>
</feature>
<evidence type="ECO:0000313" key="2">
    <source>
        <dbReference type="EMBL" id="PIR78032.1"/>
    </source>
</evidence>
<evidence type="ECO:0000313" key="3">
    <source>
        <dbReference type="Proteomes" id="UP000230852"/>
    </source>
</evidence>
<reference evidence="3" key="1">
    <citation type="submission" date="2017-09" db="EMBL/GenBank/DDBJ databases">
        <title>Depth-based differentiation of microbial function through sediment-hosted aquifers and enrichment of novel symbionts in the deep terrestrial subsurface.</title>
        <authorList>
            <person name="Probst A.J."/>
            <person name="Ladd B."/>
            <person name="Jarett J.K."/>
            <person name="Geller-Mcgrath D.E."/>
            <person name="Sieber C.M.K."/>
            <person name="Emerson J.B."/>
            <person name="Anantharaman K."/>
            <person name="Thomas B.C."/>
            <person name="Malmstrom R."/>
            <person name="Stieglmeier M."/>
            <person name="Klingl A."/>
            <person name="Woyke T."/>
            <person name="Ryan C.M."/>
            <person name="Banfield J.F."/>
        </authorList>
    </citation>
    <scope>NUCLEOTIDE SEQUENCE [LARGE SCALE GENOMIC DNA]</scope>
</reference>
<gene>
    <name evidence="2" type="ORF">COU28_03875</name>
</gene>
<keyword evidence="1" id="KW-0812">Transmembrane</keyword>
<name>A0A2H0TZM2_9BACT</name>
<dbReference type="Proteomes" id="UP000230852">
    <property type="component" value="Unassembled WGS sequence"/>
</dbReference>
<protein>
    <submittedName>
        <fullName evidence="2">Uncharacterized protein</fullName>
    </submittedName>
</protein>
<organism evidence="2 3">
    <name type="scientific">Candidatus Magasanikbacteria bacterium CG10_big_fil_rev_8_21_14_0_10_36_16</name>
    <dbReference type="NCBI Taxonomy" id="1974645"/>
    <lineage>
        <taxon>Bacteria</taxon>
        <taxon>Candidatus Magasanikiibacteriota</taxon>
    </lineage>
</organism>
<dbReference type="EMBL" id="PFBU01000074">
    <property type="protein sequence ID" value="PIR78032.1"/>
    <property type="molecule type" value="Genomic_DNA"/>
</dbReference>
<proteinExistence type="predicted"/>
<sequence length="194" mass="23096">MLFAKNKKIETAVCDKCQGTGFLQFRNCPNCKKMHAGFFYNNLFVYFGQSLTLYNIKLRQARKILNFVRILLALTFWLGFWAMLVYSVWQTDKNISKLLTVSFWIDDKEKMRILFWLGFIALTYLFYRFSVQNKVVEEIDYNFLKKNVDKKDDIIARDWLGIRKISHKNKFDLSNFLTESTKEVLQNSFLLAKT</sequence>
<accession>A0A2H0TZM2</accession>
<keyword evidence="1" id="KW-0472">Membrane</keyword>
<feature type="non-terminal residue" evidence="2">
    <location>
        <position position="194"/>
    </location>
</feature>
<keyword evidence="1" id="KW-1133">Transmembrane helix</keyword>
<evidence type="ECO:0000256" key="1">
    <source>
        <dbReference type="SAM" id="Phobius"/>
    </source>
</evidence>
<dbReference type="AlphaFoldDB" id="A0A2H0TZM2"/>
<feature type="transmembrane region" description="Helical" evidence="1">
    <location>
        <begin position="67"/>
        <end position="89"/>
    </location>
</feature>